<dbReference type="EMBL" id="DTAB01000069">
    <property type="protein sequence ID" value="HGN84781.1"/>
    <property type="molecule type" value="Genomic_DNA"/>
</dbReference>
<proteinExistence type="predicted"/>
<dbReference type="EMBL" id="SKBL01000001">
    <property type="protein sequence ID" value="TFU18213.1"/>
    <property type="molecule type" value="Genomic_DNA"/>
</dbReference>
<reference evidence="4" key="2">
    <citation type="journal article" date="2020" name="mSystems">
        <title>Genome- and Community-Level Interaction Insights into Carbon Utilization and Element Cycling Functions of Hydrothermarchaeota in Hydrothermal Sediment.</title>
        <authorList>
            <person name="Zhou Z."/>
            <person name="Liu Y."/>
            <person name="Xu W."/>
            <person name="Pan J."/>
            <person name="Luo Z.H."/>
            <person name="Li M."/>
        </authorList>
    </citation>
    <scope>NUCLEOTIDE SEQUENCE [LARGE SCALE GENOMIC DNA]</scope>
    <source>
        <strain evidence="4">SpSt-611</strain>
        <strain evidence="3">SpSt-679</strain>
    </source>
</reference>
<feature type="transmembrane region" description="Helical" evidence="1">
    <location>
        <begin position="24"/>
        <end position="46"/>
    </location>
</feature>
<keyword evidence="1" id="KW-0472">Membrane</keyword>
<evidence type="ECO:0000313" key="3">
    <source>
        <dbReference type="EMBL" id="HGL49307.1"/>
    </source>
</evidence>
<gene>
    <name evidence="5" type="ORF">E0489_01455</name>
    <name evidence="4" type="ORF">ENT80_01180</name>
    <name evidence="3" type="ORF">ENU54_01665</name>
</gene>
<feature type="domain" description="Sodium symporter small subunit" evidence="2">
    <location>
        <begin position="11"/>
        <end position="83"/>
    </location>
</feature>
<dbReference type="Pfam" id="PF13937">
    <property type="entry name" value="DUF4212"/>
    <property type="match status" value="1"/>
</dbReference>
<evidence type="ECO:0000259" key="2">
    <source>
        <dbReference type="Pfam" id="PF13937"/>
    </source>
</evidence>
<reference evidence="5 6" key="1">
    <citation type="submission" date="2019-03" db="EMBL/GenBank/DDBJ databases">
        <title>Thermus tengchongensis species for the arsenic transformation mechanism.</title>
        <authorList>
            <person name="Yuan G.C."/>
        </authorList>
    </citation>
    <scope>NUCLEOTIDE SEQUENCE [LARGE SCALE GENOMIC DNA]</scope>
    <source>
        <strain evidence="5 6">15Y</strain>
    </source>
</reference>
<dbReference type="NCBIfam" id="TIGR03647">
    <property type="entry name" value="Na_symport_sm"/>
    <property type="match status" value="1"/>
</dbReference>
<evidence type="ECO:0000313" key="5">
    <source>
        <dbReference type="EMBL" id="TFU18213.1"/>
    </source>
</evidence>
<dbReference type="AlphaFoldDB" id="A0A4Y9F119"/>
<dbReference type="InterPro" id="IPR019886">
    <property type="entry name" value="Na_symporter_ssu"/>
</dbReference>
<evidence type="ECO:0000313" key="4">
    <source>
        <dbReference type="EMBL" id="HGN84781.1"/>
    </source>
</evidence>
<dbReference type="OrthoDB" id="9797746at2"/>
<accession>A0A4Y9F119</accession>
<keyword evidence="1" id="KW-1133">Transmembrane helix</keyword>
<organism evidence="4">
    <name type="scientific">Thermus tengchongensis</name>
    <dbReference type="NCBI Taxonomy" id="1214928"/>
    <lineage>
        <taxon>Bacteria</taxon>
        <taxon>Thermotogati</taxon>
        <taxon>Deinococcota</taxon>
        <taxon>Deinococci</taxon>
        <taxon>Thermales</taxon>
        <taxon>Thermaceae</taxon>
        <taxon>Thermus</taxon>
    </lineage>
</organism>
<dbReference type="EMBL" id="DTCX01000095">
    <property type="protein sequence ID" value="HGL49307.1"/>
    <property type="molecule type" value="Genomic_DNA"/>
</dbReference>
<evidence type="ECO:0000313" key="6">
    <source>
        <dbReference type="Proteomes" id="UP000297244"/>
    </source>
</evidence>
<protein>
    <submittedName>
        <fullName evidence="4">DUF4212 domain-containing protein</fullName>
    </submittedName>
</protein>
<dbReference type="Proteomes" id="UP000297244">
    <property type="component" value="Unassembled WGS sequence"/>
</dbReference>
<comment type="caution">
    <text evidence="4">The sequence shown here is derived from an EMBL/GenBank/DDBJ whole genome shotgun (WGS) entry which is preliminary data.</text>
</comment>
<keyword evidence="1" id="KW-0812">Transmembrane</keyword>
<keyword evidence="6" id="KW-1185">Reference proteome</keyword>
<name>A0A4Y9F119_9DEIN</name>
<feature type="transmembrane region" description="Helical" evidence="1">
    <location>
        <begin position="52"/>
        <end position="74"/>
    </location>
</feature>
<dbReference type="RefSeq" id="WP_135342826.1">
    <property type="nucleotide sequence ID" value="NZ_JAKEDU010000001.1"/>
</dbReference>
<sequence length="91" mass="10698">MDGVPEAVKEWYWQEVKRLTLRSLFYWILIAIVLPVLSPLFKGVVIGPLPSLHWYINGFIVIALGVILIFWYAARMNRLDQELERKLKEGR</sequence>
<evidence type="ECO:0000256" key="1">
    <source>
        <dbReference type="SAM" id="Phobius"/>
    </source>
</evidence>